<dbReference type="PANTHER" id="PTHR33990:SF4">
    <property type="entry name" value="PHNB-LIKE DOMAIN-CONTAINING PROTEIN"/>
    <property type="match status" value="1"/>
</dbReference>
<protein>
    <submittedName>
        <fullName evidence="2">Glyoxalase superfamily enzyme, possibly 3-demethylubiquinone-9 3-methyltransferase</fullName>
    </submittedName>
</protein>
<dbReference type="CDD" id="cd06588">
    <property type="entry name" value="PhnB_like"/>
    <property type="match status" value="1"/>
</dbReference>
<keyword evidence="2" id="KW-0489">Methyltransferase</keyword>
<keyword evidence="3" id="KW-1185">Reference proteome</keyword>
<dbReference type="InterPro" id="IPR029068">
    <property type="entry name" value="Glyas_Bleomycin-R_OHBP_Dase"/>
</dbReference>
<dbReference type="Gene3D" id="3.30.720.110">
    <property type="match status" value="1"/>
</dbReference>
<dbReference type="Proteomes" id="UP000186953">
    <property type="component" value="Unassembled WGS sequence"/>
</dbReference>
<proteinExistence type="predicted"/>
<dbReference type="EMBL" id="FTMA01000016">
    <property type="protein sequence ID" value="SIR43161.1"/>
    <property type="molecule type" value="Genomic_DNA"/>
</dbReference>
<dbReference type="GO" id="GO:0008168">
    <property type="term" value="F:methyltransferase activity"/>
    <property type="evidence" value="ECO:0007669"/>
    <property type="project" value="UniProtKB-KW"/>
</dbReference>
<feature type="domain" description="PhnB-like" evidence="1">
    <location>
        <begin position="4"/>
        <end position="130"/>
    </location>
</feature>
<evidence type="ECO:0000313" key="3">
    <source>
        <dbReference type="Proteomes" id="UP000186953"/>
    </source>
</evidence>
<evidence type="ECO:0000259" key="1">
    <source>
        <dbReference type="Pfam" id="PF06983"/>
    </source>
</evidence>
<dbReference type="Pfam" id="PF06983">
    <property type="entry name" value="3-dmu-9_3-mt"/>
    <property type="match status" value="1"/>
</dbReference>
<reference evidence="3" key="1">
    <citation type="submission" date="2017-01" db="EMBL/GenBank/DDBJ databases">
        <authorList>
            <person name="Varghese N."/>
            <person name="Submissions S."/>
        </authorList>
    </citation>
    <scope>NUCLEOTIDE SEQUENCE [LARGE SCALE GENOMIC DNA]</scope>
    <source>
        <strain evidence="3">DSM 15366</strain>
    </source>
</reference>
<dbReference type="PIRSF" id="PIRSF021700">
    <property type="entry name" value="3_dmu_93_MTrfase"/>
    <property type="match status" value="1"/>
</dbReference>
<organism evidence="2 3">
    <name type="scientific">Maribacter ulvicola</name>
    <dbReference type="NCBI Taxonomy" id="228959"/>
    <lineage>
        <taxon>Bacteria</taxon>
        <taxon>Pseudomonadati</taxon>
        <taxon>Bacteroidota</taxon>
        <taxon>Flavobacteriia</taxon>
        <taxon>Flavobacteriales</taxon>
        <taxon>Flavobacteriaceae</taxon>
        <taxon>Maribacter</taxon>
    </lineage>
</organism>
<dbReference type="RefSeq" id="WP_076551498.1">
    <property type="nucleotide sequence ID" value="NZ_FTMA01000016.1"/>
</dbReference>
<sequence>MKNQMIRSLTFQDGNAENAMNFYVELFDNSKIINVTRWSKEQPNMEGKIMQATFELDGNIFMCSDSPPIHDWNFTPAVSMFIECENEEEIKRLNSKLSEKGKVMMSIDYDYGFSKKFGFIQDQFGVSWQLNLN</sequence>
<dbReference type="AlphaFoldDB" id="A0A1N7AVU9"/>
<dbReference type="OrthoDB" id="9795306at2"/>
<dbReference type="InterPro" id="IPR028973">
    <property type="entry name" value="PhnB-like"/>
</dbReference>
<dbReference type="GO" id="GO:0032259">
    <property type="term" value="P:methylation"/>
    <property type="evidence" value="ECO:0007669"/>
    <property type="project" value="UniProtKB-KW"/>
</dbReference>
<name>A0A1N7AVU9_9FLAO</name>
<dbReference type="STRING" id="228959.SAMN05421797_1168"/>
<keyword evidence="2" id="KW-0808">Transferase</keyword>
<dbReference type="Gene3D" id="3.30.720.100">
    <property type="match status" value="1"/>
</dbReference>
<dbReference type="PANTHER" id="PTHR33990">
    <property type="entry name" value="PROTEIN YJDN-RELATED"/>
    <property type="match status" value="1"/>
</dbReference>
<gene>
    <name evidence="2" type="ORF">SAMN05421797_1168</name>
</gene>
<dbReference type="SUPFAM" id="SSF54593">
    <property type="entry name" value="Glyoxalase/Bleomycin resistance protein/Dihydroxybiphenyl dioxygenase"/>
    <property type="match status" value="1"/>
</dbReference>
<accession>A0A1N7AVU9</accession>
<evidence type="ECO:0000313" key="2">
    <source>
        <dbReference type="EMBL" id="SIR43161.1"/>
    </source>
</evidence>
<keyword evidence="2" id="KW-0830">Ubiquinone</keyword>
<dbReference type="InterPro" id="IPR009725">
    <property type="entry name" value="3_dmu_93_MTrfase"/>
</dbReference>